<evidence type="ECO:0000256" key="1">
    <source>
        <dbReference type="SAM" id="Phobius"/>
    </source>
</evidence>
<proteinExistence type="predicted"/>
<reference evidence="2" key="1">
    <citation type="submission" date="2020-12" db="EMBL/GenBank/DDBJ databases">
        <title>Geomonas sp. Red875, isolated from river sediment.</title>
        <authorList>
            <person name="Xu Z."/>
            <person name="Zhang Z."/>
            <person name="Masuda Y."/>
            <person name="Itoh H."/>
            <person name="Senoo K."/>
        </authorList>
    </citation>
    <scope>NUCLEOTIDE SEQUENCE</scope>
    <source>
        <strain evidence="2">Red875</strain>
    </source>
</reference>
<name>A0A8J7LW89_9BACT</name>
<dbReference type="Proteomes" id="UP000636888">
    <property type="component" value="Unassembled WGS sequence"/>
</dbReference>
<organism evidence="2 3">
    <name type="scientific">Geomesophilobacter sediminis</name>
    <dbReference type="NCBI Taxonomy" id="2798584"/>
    <lineage>
        <taxon>Bacteria</taxon>
        <taxon>Pseudomonadati</taxon>
        <taxon>Thermodesulfobacteriota</taxon>
        <taxon>Desulfuromonadia</taxon>
        <taxon>Geobacterales</taxon>
        <taxon>Geobacteraceae</taxon>
        <taxon>Geomesophilobacter</taxon>
    </lineage>
</organism>
<sequence>MTLSKVIKRTALAFLVLVPAACAGVGRGMEGNLYEKTGIFSLIALVLFAMVMTPFLSGLGENRAFARYRERIRAAAPIPIAPELLTRHPVYVWDYRNSFHKLVFTADGSYAESSITTTNGKEPETVPAGSWELTPQGVLRLRPRLTGSDRDYARISAEHPRLPALMRIGPVSVEAWYLGPDGLAQVQISCFGYSGAVPPVERFSAETVRGRSVYWVTYPSLVPISSYEVEIAPELSFGLLVFNEDGTLTRSIGNTVDGSPDYRPSFSGTWRVAPQYGILHLWVGHLHTEVTLQSRNAASEQLMVSTPEGSELWFLDPERGREELARYLAIATELGPDNSRRFL</sequence>
<keyword evidence="1" id="KW-0472">Membrane</keyword>
<dbReference type="RefSeq" id="WP_199385365.1">
    <property type="nucleotide sequence ID" value="NZ_JAEMHM010000014.1"/>
</dbReference>
<keyword evidence="1" id="KW-0812">Transmembrane</keyword>
<protein>
    <submittedName>
        <fullName evidence="2">Uncharacterized protein</fullName>
    </submittedName>
</protein>
<keyword evidence="3" id="KW-1185">Reference proteome</keyword>
<dbReference type="EMBL" id="JAEMHM010000014">
    <property type="protein sequence ID" value="MBJ6726449.1"/>
    <property type="molecule type" value="Genomic_DNA"/>
</dbReference>
<keyword evidence="1" id="KW-1133">Transmembrane helix</keyword>
<feature type="transmembrane region" description="Helical" evidence="1">
    <location>
        <begin position="39"/>
        <end position="59"/>
    </location>
</feature>
<accession>A0A8J7LW89</accession>
<gene>
    <name evidence="2" type="ORF">JFN93_17195</name>
</gene>
<evidence type="ECO:0000313" key="3">
    <source>
        <dbReference type="Proteomes" id="UP000636888"/>
    </source>
</evidence>
<evidence type="ECO:0000313" key="2">
    <source>
        <dbReference type="EMBL" id="MBJ6726449.1"/>
    </source>
</evidence>
<dbReference type="AlphaFoldDB" id="A0A8J7LW89"/>
<comment type="caution">
    <text evidence="2">The sequence shown here is derived from an EMBL/GenBank/DDBJ whole genome shotgun (WGS) entry which is preliminary data.</text>
</comment>